<feature type="non-terminal residue" evidence="2">
    <location>
        <position position="505"/>
    </location>
</feature>
<evidence type="ECO:0000313" key="2">
    <source>
        <dbReference type="EMBL" id="CAA9553957.1"/>
    </source>
</evidence>
<evidence type="ECO:0000256" key="1">
    <source>
        <dbReference type="SAM" id="MobiDB-lite"/>
    </source>
</evidence>
<feature type="compositionally biased region" description="Basic and acidic residues" evidence="1">
    <location>
        <begin position="1"/>
        <end position="10"/>
    </location>
</feature>
<feature type="compositionally biased region" description="Gly residues" evidence="1">
    <location>
        <begin position="385"/>
        <end position="394"/>
    </location>
</feature>
<feature type="region of interest" description="Disordered" evidence="1">
    <location>
        <begin position="329"/>
        <end position="418"/>
    </location>
</feature>
<reference evidence="2" key="1">
    <citation type="submission" date="2020-02" db="EMBL/GenBank/DDBJ databases">
        <authorList>
            <person name="Meier V. D."/>
        </authorList>
    </citation>
    <scope>NUCLEOTIDE SEQUENCE</scope>
    <source>
        <strain evidence="2">AVDCRST_MAG73</strain>
    </source>
</reference>
<feature type="compositionally biased region" description="Basic and acidic residues" evidence="1">
    <location>
        <begin position="158"/>
        <end position="167"/>
    </location>
</feature>
<proteinExistence type="predicted"/>
<protein>
    <submittedName>
        <fullName evidence="2">Uncharacterized protein</fullName>
    </submittedName>
</protein>
<dbReference type="AlphaFoldDB" id="A0A6J4UNI2"/>
<feature type="compositionally biased region" description="Basic residues" evidence="1">
    <location>
        <begin position="332"/>
        <end position="342"/>
    </location>
</feature>
<organism evidence="2">
    <name type="scientific">uncultured Thermomicrobiales bacterium</name>
    <dbReference type="NCBI Taxonomy" id="1645740"/>
    <lineage>
        <taxon>Bacteria</taxon>
        <taxon>Pseudomonadati</taxon>
        <taxon>Thermomicrobiota</taxon>
        <taxon>Thermomicrobia</taxon>
        <taxon>Thermomicrobiales</taxon>
        <taxon>environmental samples</taxon>
    </lineage>
</organism>
<sequence length="505" mass="53568">DGNRDRDRCALRRGRGVAGDRRRHAVGDLGDCVEPGLGPRAGGPRAVGGRPRHVAAGRSGSVARQCLGGAGDRHRRPRGRATGQRRPVPDHHRGRASGANRSRRGPCLGYRRGDGAAGAAGRGRRPGPRVGDDPVARRSAGRVSPLADRRRRQRDHVRHAPADRAARSDVAPTVRLGRGAVGTDPGPGGGGRPGGVADGPGDGQRPRAERGSPGRIPAQRHDPHHRGQRQQLRALARVLDHGRAGVRLASASLVAPHDPDDVVGVRRAGRFLAAVHTRRAGRQRPGAGGAHRPETRFPDAAAALRRRDGGLRSGGPLAALVPALGRCVARPDRRHPRGRATRGSRLAPVGRPRHRGRPACHAADPAPGDRDRLAAGHPGQRPDRPGGGGRLSRGGGRRHDRPGPPGHRAGGGGCRGVVRHLDHPGRRADGCRRRLARGRRAVAAGRCDGDHLRRGRHRRRQRRRSAVAGADAGFAWRATGADDGRGYRNCDRDRWRVGGMVALAV</sequence>
<feature type="compositionally biased region" description="Gly residues" evidence="1">
    <location>
        <begin position="185"/>
        <end position="202"/>
    </location>
</feature>
<dbReference type="EMBL" id="CADCWE010000204">
    <property type="protein sequence ID" value="CAA9553957.1"/>
    <property type="molecule type" value="Genomic_DNA"/>
</dbReference>
<gene>
    <name evidence="2" type="ORF">AVDCRST_MAG73-3059</name>
</gene>
<feature type="compositionally biased region" description="Basic and acidic residues" evidence="1">
    <location>
        <begin position="367"/>
        <end position="384"/>
    </location>
</feature>
<feature type="region of interest" description="Disordered" evidence="1">
    <location>
        <begin position="1"/>
        <end position="230"/>
    </location>
</feature>
<feature type="compositionally biased region" description="Low complexity" evidence="1">
    <location>
        <begin position="35"/>
        <end position="49"/>
    </location>
</feature>
<name>A0A6J4UNI2_9BACT</name>
<feature type="non-terminal residue" evidence="2">
    <location>
        <position position="1"/>
    </location>
</feature>
<accession>A0A6J4UNI2</accession>